<organism evidence="9 10">
    <name type="scientific">Fodinibius roseus</name>
    <dbReference type="NCBI Taxonomy" id="1194090"/>
    <lineage>
        <taxon>Bacteria</taxon>
        <taxon>Pseudomonadati</taxon>
        <taxon>Balneolota</taxon>
        <taxon>Balneolia</taxon>
        <taxon>Balneolales</taxon>
        <taxon>Balneolaceae</taxon>
        <taxon>Fodinibius</taxon>
    </lineage>
</organism>
<dbReference type="AlphaFoldDB" id="A0A1M4VZD6"/>
<feature type="binding site" evidence="6 7">
    <location>
        <position position="60"/>
    </location>
    <ligand>
        <name>S-adenosyl-L-methionine</name>
        <dbReference type="ChEBI" id="CHEBI:59789"/>
    </ligand>
</feature>
<dbReference type="PANTHER" id="PTHR11727">
    <property type="entry name" value="DIMETHYLADENOSINE TRANSFERASE"/>
    <property type="match status" value="1"/>
</dbReference>
<feature type="binding site" evidence="6 7">
    <location>
        <position position="39"/>
    </location>
    <ligand>
        <name>S-adenosyl-L-methionine</name>
        <dbReference type="ChEBI" id="CHEBI:59789"/>
    </ligand>
</feature>
<proteinExistence type="inferred from homology"/>
<dbReference type="Pfam" id="PF00398">
    <property type="entry name" value="RrnaAD"/>
    <property type="match status" value="1"/>
</dbReference>
<comment type="catalytic activity">
    <reaction evidence="6">
        <text>adenosine(1518)/adenosine(1519) in 16S rRNA + 4 S-adenosyl-L-methionine = N(6)-dimethyladenosine(1518)/N(6)-dimethyladenosine(1519) in 16S rRNA + 4 S-adenosyl-L-homocysteine + 4 H(+)</text>
        <dbReference type="Rhea" id="RHEA:19609"/>
        <dbReference type="Rhea" id="RHEA-COMP:10232"/>
        <dbReference type="Rhea" id="RHEA-COMP:10233"/>
        <dbReference type="ChEBI" id="CHEBI:15378"/>
        <dbReference type="ChEBI" id="CHEBI:57856"/>
        <dbReference type="ChEBI" id="CHEBI:59789"/>
        <dbReference type="ChEBI" id="CHEBI:74411"/>
        <dbReference type="ChEBI" id="CHEBI:74493"/>
        <dbReference type="EC" id="2.1.1.182"/>
    </reaction>
</comment>
<evidence type="ECO:0000256" key="2">
    <source>
        <dbReference type="ARBA" id="ARBA00022603"/>
    </source>
</evidence>
<comment type="subcellular location">
    <subcellularLocation>
        <location evidence="6">Cytoplasm</location>
    </subcellularLocation>
</comment>
<evidence type="ECO:0000313" key="9">
    <source>
        <dbReference type="EMBL" id="SHE74260.1"/>
    </source>
</evidence>
<evidence type="ECO:0000256" key="1">
    <source>
        <dbReference type="ARBA" id="ARBA00022552"/>
    </source>
</evidence>
<feature type="binding site" evidence="6 7">
    <location>
        <position position="103"/>
    </location>
    <ligand>
        <name>S-adenosyl-L-methionine</name>
        <dbReference type="ChEBI" id="CHEBI:59789"/>
    </ligand>
</feature>
<dbReference type="PROSITE" id="PS01131">
    <property type="entry name" value="RRNA_A_DIMETH"/>
    <property type="match status" value="1"/>
</dbReference>
<dbReference type="NCBIfam" id="TIGR00755">
    <property type="entry name" value="ksgA"/>
    <property type="match status" value="1"/>
</dbReference>
<evidence type="ECO:0000256" key="4">
    <source>
        <dbReference type="ARBA" id="ARBA00022691"/>
    </source>
</evidence>
<keyword evidence="6" id="KW-0963">Cytoplasm</keyword>
<keyword evidence="4 6" id="KW-0949">S-adenosyl-L-methionine</keyword>
<dbReference type="InterPro" id="IPR029063">
    <property type="entry name" value="SAM-dependent_MTases_sf"/>
</dbReference>
<evidence type="ECO:0000259" key="8">
    <source>
        <dbReference type="SMART" id="SM00650"/>
    </source>
</evidence>
<dbReference type="SUPFAM" id="SSF53335">
    <property type="entry name" value="S-adenosyl-L-methionine-dependent methyltransferases"/>
    <property type="match status" value="1"/>
</dbReference>
<dbReference type="EC" id="2.1.1.182" evidence="6"/>
<dbReference type="InterPro" id="IPR020596">
    <property type="entry name" value="rRNA_Ade_Mease_Trfase_CS"/>
</dbReference>
<evidence type="ECO:0000256" key="6">
    <source>
        <dbReference type="HAMAP-Rule" id="MF_00607"/>
    </source>
</evidence>
<dbReference type="Gene3D" id="1.10.8.100">
    <property type="entry name" value="Ribosomal RNA adenine dimethylase-like, domain 2"/>
    <property type="match status" value="1"/>
</dbReference>
<dbReference type="OrthoDB" id="9814755at2"/>
<dbReference type="PANTHER" id="PTHR11727:SF18">
    <property type="entry name" value="RRNA ADENINE N(6)-METHYLTRANSFERASE"/>
    <property type="match status" value="1"/>
</dbReference>
<evidence type="ECO:0000256" key="7">
    <source>
        <dbReference type="PROSITE-ProRule" id="PRU01026"/>
    </source>
</evidence>
<dbReference type="InterPro" id="IPR001737">
    <property type="entry name" value="KsgA/Erm"/>
</dbReference>
<feature type="binding site" evidence="6 7">
    <location>
        <position position="14"/>
    </location>
    <ligand>
        <name>S-adenosyl-L-methionine</name>
        <dbReference type="ChEBI" id="CHEBI:59789"/>
    </ligand>
</feature>
<keyword evidence="5 6" id="KW-0694">RNA-binding</keyword>
<dbReference type="RefSeq" id="WP_073059525.1">
    <property type="nucleotide sequence ID" value="NZ_FQUS01000003.1"/>
</dbReference>
<accession>A0A1M4VZD6</accession>
<protein>
    <recommendedName>
        <fullName evidence="6">Ribosomal RNA small subunit methyltransferase A</fullName>
        <ecNumber evidence="6">2.1.1.182</ecNumber>
    </recommendedName>
    <alternativeName>
        <fullName evidence="6">16S rRNA (adenine(1518)-N(6)/adenine(1519)-N(6))-dimethyltransferase</fullName>
    </alternativeName>
    <alternativeName>
        <fullName evidence="6">16S rRNA dimethyladenosine transferase</fullName>
    </alternativeName>
    <alternativeName>
        <fullName evidence="6">16S rRNA dimethylase</fullName>
    </alternativeName>
    <alternativeName>
        <fullName evidence="6">S-adenosylmethionine-6-N', N'-adenosyl(rRNA) dimethyltransferase</fullName>
    </alternativeName>
</protein>
<reference evidence="9 10" key="1">
    <citation type="submission" date="2016-11" db="EMBL/GenBank/DDBJ databases">
        <authorList>
            <person name="Jaros S."/>
            <person name="Januszkiewicz K."/>
            <person name="Wedrychowicz H."/>
        </authorList>
    </citation>
    <scope>NUCLEOTIDE SEQUENCE [LARGE SCALE GENOMIC DNA]</scope>
    <source>
        <strain evidence="9 10">DSM 21986</strain>
    </source>
</reference>
<keyword evidence="10" id="KW-1185">Reference proteome</keyword>
<feature type="binding site" evidence="6 7">
    <location>
        <position position="12"/>
    </location>
    <ligand>
        <name>S-adenosyl-L-methionine</name>
        <dbReference type="ChEBI" id="CHEBI:59789"/>
    </ligand>
</feature>
<evidence type="ECO:0000313" key="10">
    <source>
        <dbReference type="Proteomes" id="UP000184041"/>
    </source>
</evidence>
<comment type="similarity">
    <text evidence="6">Belongs to the class I-like SAM-binding methyltransferase superfamily. rRNA adenine N(6)-methyltransferase family. RsmA subfamily.</text>
</comment>
<keyword evidence="2 6" id="KW-0489">Methyltransferase</keyword>
<comment type="caution">
    <text evidence="6 7">Lacks conserved residue(s) required for the propagation of feature annotation.</text>
</comment>
<dbReference type="Proteomes" id="UP000184041">
    <property type="component" value="Unassembled WGS sequence"/>
</dbReference>
<dbReference type="EMBL" id="FQUS01000003">
    <property type="protein sequence ID" value="SHE74260.1"/>
    <property type="molecule type" value="Genomic_DNA"/>
</dbReference>
<dbReference type="HAMAP" id="MF_00607">
    <property type="entry name" value="16SrRNA_methyltr_A"/>
    <property type="match status" value="1"/>
</dbReference>
<feature type="domain" description="Ribosomal RNA adenine methylase transferase N-terminal" evidence="8">
    <location>
        <begin position="19"/>
        <end position="188"/>
    </location>
</feature>
<dbReference type="GO" id="GO:0003723">
    <property type="term" value="F:RNA binding"/>
    <property type="evidence" value="ECO:0007669"/>
    <property type="project" value="UniProtKB-UniRule"/>
</dbReference>
<dbReference type="SMART" id="SM00650">
    <property type="entry name" value="rADc"/>
    <property type="match status" value="1"/>
</dbReference>
<dbReference type="PROSITE" id="PS51689">
    <property type="entry name" value="SAM_RNA_A_N6_MT"/>
    <property type="match status" value="1"/>
</dbReference>
<evidence type="ECO:0000256" key="5">
    <source>
        <dbReference type="ARBA" id="ARBA00022884"/>
    </source>
</evidence>
<comment type="function">
    <text evidence="6">Specifically dimethylates two adjacent adenosines (A1518 and A1519) in the loop of a conserved hairpin near the 3'-end of 16S rRNA in the 30S particle. May play a critical role in biogenesis of 30S subunits.</text>
</comment>
<dbReference type="Gene3D" id="3.40.50.150">
    <property type="entry name" value="Vaccinia Virus protein VP39"/>
    <property type="match status" value="1"/>
</dbReference>
<dbReference type="InterPro" id="IPR023165">
    <property type="entry name" value="rRNA_Ade_diMease-like_C"/>
</dbReference>
<dbReference type="CDD" id="cd02440">
    <property type="entry name" value="AdoMet_MTases"/>
    <property type="match status" value="1"/>
</dbReference>
<sequence length="258" mass="29316">MSIRPKKSLGQHFLTDENVIEKIADSIPAEAGDRVIEIGAGTGALTGALVKRFDDLLAVELDERAIELLHRKFEGLEIRHANVLEVDWRELSIGKSRTHVVGNLPYYITSQILFSLLEHRYFLSDAILMMQKEVAERLVSDIRTKAYGILSVQTQLMSSPEILFPVSRHCFSPQPNVDSAMVKLTFDKNRLSCSDQHLKTVVRTAFNQRRKKLSNALKPIIPKDQLPRAFDFDKRAEAWPPSEYEKLTAQFEKNGILT</sequence>
<gene>
    <name evidence="6" type="primary">rsmA</name>
    <name evidence="6" type="synonym">ksgA</name>
    <name evidence="9" type="ORF">SAMN05443144_10375</name>
</gene>
<dbReference type="InterPro" id="IPR011530">
    <property type="entry name" value="rRNA_adenine_dimethylase"/>
</dbReference>
<dbReference type="InterPro" id="IPR020598">
    <property type="entry name" value="rRNA_Ade_methylase_Trfase_N"/>
</dbReference>
<dbReference type="GO" id="GO:0005737">
    <property type="term" value="C:cytoplasm"/>
    <property type="evidence" value="ECO:0007669"/>
    <property type="project" value="UniProtKB-SubCell"/>
</dbReference>
<keyword evidence="1 6" id="KW-0698">rRNA processing</keyword>
<keyword evidence="3 6" id="KW-0808">Transferase</keyword>
<dbReference type="GO" id="GO:0052908">
    <property type="term" value="F:16S rRNA (adenine(1518)-N(6)/adenine(1519)-N(6))-dimethyltransferase activity"/>
    <property type="evidence" value="ECO:0007669"/>
    <property type="project" value="UniProtKB-EC"/>
</dbReference>
<dbReference type="STRING" id="1194090.SAMN05443144_10375"/>
<name>A0A1M4VZD6_9BACT</name>
<evidence type="ECO:0000256" key="3">
    <source>
        <dbReference type="ARBA" id="ARBA00022679"/>
    </source>
</evidence>